<reference evidence="1 2" key="1">
    <citation type="submission" date="2008-07" db="EMBL/GenBank/DDBJ databases">
        <authorList>
            <person name="El-Sayed N."/>
            <person name="Caler E."/>
            <person name="Inman J."/>
            <person name="Amedeo P."/>
            <person name="Hass B."/>
            <person name="Wortman J."/>
        </authorList>
    </citation>
    <scope>NUCLEOTIDE SEQUENCE [LARGE SCALE GENOMIC DNA]</scope>
    <source>
        <strain evidence="2">ATCC 50983 / TXsc</strain>
    </source>
</reference>
<organism evidence="2">
    <name type="scientific">Perkinsus marinus (strain ATCC 50983 / TXsc)</name>
    <dbReference type="NCBI Taxonomy" id="423536"/>
    <lineage>
        <taxon>Eukaryota</taxon>
        <taxon>Sar</taxon>
        <taxon>Alveolata</taxon>
        <taxon>Perkinsozoa</taxon>
        <taxon>Perkinsea</taxon>
        <taxon>Perkinsida</taxon>
        <taxon>Perkinsidae</taxon>
        <taxon>Perkinsus</taxon>
    </lineage>
</organism>
<dbReference type="AlphaFoldDB" id="C5KSY8"/>
<gene>
    <name evidence="1" type="ORF">Pmar_PMAR001136</name>
</gene>
<dbReference type="RefSeq" id="XP_002780543.1">
    <property type="nucleotide sequence ID" value="XM_002780497.1"/>
</dbReference>
<proteinExistence type="predicted"/>
<evidence type="ECO:0000313" key="1">
    <source>
        <dbReference type="EMBL" id="EER12338.1"/>
    </source>
</evidence>
<evidence type="ECO:0000313" key="2">
    <source>
        <dbReference type="Proteomes" id="UP000007800"/>
    </source>
</evidence>
<dbReference type="EMBL" id="GG676168">
    <property type="protein sequence ID" value="EER12338.1"/>
    <property type="molecule type" value="Genomic_DNA"/>
</dbReference>
<name>C5KSY8_PERM5</name>
<dbReference type="Proteomes" id="UP000007800">
    <property type="component" value="Unassembled WGS sequence"/>
</dbReference>
<protein>
    <submittedName>
        <fullName evidence="1">Uncharacterized protein</fullName>
    </submittedName>
</protein>
<keyword evidence="2" id="KW-1185">Reference proteome</keyword>
<dbReference type="InParanoid" id="C5KSY8"/>
<sequence length="105" mass="11876">MSYFVQEPYQTEVVEEIPEVTEETTVIDEDRPTDLVQEETTVTDDYVQPKEAQVVEEVREVPETTDKAVVIDDVYEQEPEVIGDVQPVAGSDDDVVVDDETTIIQ</sequence>
<dbReference type="GeneID" id="9057385"/>
<accession>C5KSY8</accession>